<dbReference type="AlphaFoldDB" id="A0A1W1C9D1"/>
<keyword evidence="1" id="KW-0449">Lipoprotein</keyword>
<accession>A0A1W1C9D1</accession>
<name>A0A1W1C9D1_9ZZZZ</name>
<sequence>MKKLFTIHYSLFILLVLLLTACGYKPSSHFTPKTIGEKVYTEVEVSLSDPENTVLVKDALNRALYSRLKSLATTKEEADSTIRVAYHSIKFTPLQYDKNGYVVYYQANIRLKFELIKGDNREDRSIIGRYEFPIRPSAIISNDLRFQAIEKGSMRALDQFIAYISSKGMVQLKIKNEK</sequence>
<evidence type="ECO:0000313" key="1">
    <source>
        <dbReference type="EMBL" id="SFV62376.1"/>
    </source>
</evidence>
<proteinExistence type="predicted"/>
<gene>
    <name evidence="1" type="ORF">MNB_SV-12-927</name>
</gene>
<dbReference type="GO" id="GO:0043165">
    <property type="term" value="P:Gram-negative-bacterium-type cell outer membrane assembly"/>
    <property type="evidence" value="ECO:0007669"/>
    <property type="project" value="InterPro"/>
</dbReference>
<dbReference type="InterPro" id="IPR007485">
    <property type="entry name" value="LPS_assembly_LptE"/>
</dbReference>
<reference evidence="1" key="1">
    <citation type="submission" date="2016-10" db="EMBL/GenBank/DDBJ databases">
        <authorList>
            <person name="de Groot N.N."/>
        </authorList>
    </citation>
    <scope>NUCLEOTIDE SEQUENCE</scope>
</reference>
<dbReference type="EMBL" id="FPHE01000115">
    <property type="protein sequence ID" value="SFV62376.1"/>
    <property type="molecule type" value="Genomic_DNA"/>
</dbReference>
<protein>
    <submittedName>
        <fullName evidence="1">Probable lipoprotein Cj1090c</fullName>
    </submittedName>
</protein>
<organism evidence="1">
    <name type="scientific">hydrothermal vent metagenome</name>
    <dbReference type="NCBI Taxonomy" id="652676"/>
    <lineage>
        <taxon>unclassified sequences</taxon>
        <taxon>metagenomes</taxon>
        <taxon>ecological metagenomes</taxon>
    </lineage>
</organism>
<dbReference type="GO" id="GO:0019867">
    <property type="term" value="C:outer membrane"/>
    <property type="evidence" value="ECO:0007669"/>
    <property type="project" value="InterPro"/>
</dbReference>
<dbReference type="Pfam" id="PF04390">
    <property type="entry name" value="LptE"/>
    <property type="match status" value="1"/>
</dbReference>
<dbReference type="PROSITE" id="PS51257">
    <property type="entry name" value="PROKAR_LIPOPROTEIN"/>
    <property type="match status" value="1"/>
</dbReference>